<dbReference type="OrthoDB" id="572586at2"/>
<evidence type="ECO:0000313" key="2">
    <source>
        <dbReference type="Proteomes" id="UP000226079"/>
    </source>
</evidence>
<dbReference type="GO" id="GO:0016301">
    <property type="term" value="F:kinase activity"/>
    <property type="evidence" value="ECO:0007669"/>
    <property type="project" value="UniProtKB-KW"/>
</dbReference>
<protein>
    <submittedName>
        <fullName evidence="1">Uridine kinase</fullName>
    </submittedName>
</protein>
<keyword evidence="2" id="KW-1185">Reference proteome</keyword>
<dbReference type="Gene3D" id="3.40.50.300">
    <property type="entry name" value="P-loop containing nucleotide triphosphate hydrolases"/>
    <property type="match status" value="1"/>
</dbReference>
<accession>A0A2A9CP12</accession>
<reference evidence="1 2" key="1">
    <citation type="submission" date="2017-10" db="EMBL/GenBank/DDBJ databases">
        <title>Sequencing the genomes of 1000 actinobacteria strains.</title>
        <authorList>
            <person name="Klenk H.-P."/>
        </authorList>
    </citation>
    <scope>NUCLEOTIDE SEQUENCE [LARGE SCALE GENOMIC DNA]</scope>
    <source>
        <strain evidence="1 2">DSM 15597</strain>
    </source>
</reference>
<dbReference type="InterPro" id="IPR027417">
    <property type="entry name" value="P-loop_NTPase"/>
</dbReference>
<sequence>MTNDVLSAVDAATGLKWLRARIRARTGRTLVGIDGVDGAGKTTFADDLATMLRESGLEVIRISMDDYLNPQSRRYAQGRASAQGFFEDSYDYERFTDDVLEPLAQDGCGRYRTASYDLNSETEVKSPWRIAPDDAVVVIDGMFIHRNELCRQPGRKVWDISVWLEVPFETSFERASERDSKLGADPEDPRNARYYQGQLLYLRSCDPAKRADLVVDYAAPHQPLDD</sequence>
<dbReference type="Pfam" id="PF03308">
    <property type="entry name" value="MeaB"/>
    <property type="match status" value="1"/>
</dbReference>
<gene>
    <name evidence="1" type="ORF">ATK74_0608</name>
</gene>
<dbReference type="SUPFAM" id="SSF52540">
    <property type="entry name" value="P-loop containing nucleoside triphosphate hydrolases"/>
    <property type="match status" value="1"/>
</dbReference>
<keyword evidence="1" id="KW-0418">Kinase</keyword>
<name>A0A2A9CP12_9ACTN</name>
<dbReference type="Proteomes" id="UP000226079">
    <property type="component" value="Unassembled WGS sequence"/>
</dbReference>
<comment type="caution">
    <text evidence="1">The sequence shown here is derived from an EMBL/GenBank/DDBJ whole genome shotgun (WGS) entry which is preliminary data.</text>
</comment>
<organism evidence="1 2">
    <name type="scientific">Propionicimonas paludicola</name>
    <dbReference type="NCBI Taxonomy" id="185243"/>
    <lineage>
        <taxon>Bacteria</taxon>
        <taxon>Bacillati</taxon>
        <taxon>Actinomycetota</taxon>
        <taxon>Actinomycetes</taxon>
        <taxon>Propionibacteriales</taxon>
        <taxon>Nocardioidaceae</taxon>
        <taxon>Propionicimonas</taxon>
    </lineage>
</organism>
<dbReference type="AlphaFoldDB" id="A0A2A9CP12"/>
<evidence type="ECO:0000313" key="1">
    <source>
        <dbReference type="EMBL" id="PFG16078.1"/>
    </source>
</evidence>
<proteinExistence type="predicted"/>
<dbReference type="RefSeq" id="WP_098459651.1">
    <property type="nucleotide sequence ID" value="NZ_PDJC01000001.1"/>
</dbReference>
<dbReference type="EMBL" id="PDJC01000001">
    <property type="protein sequence ID" value="PFG16078.1"/>
    <property type="molecule type" value="Genomic_DNA"/>
</dbReference>
<keyword evidence="1" id="KW-0808">Transferase</keyword>